<dbReference type="AlphaFoldDB" id="A0A0L7KMK6"/>
<organism evidence="1 2">
    <name type="scientific">Operophtera brumata</name>
    <name type="common">Winter moth</name>
    <name type="synonym">Phalaena brumata</name>
    <dbReference type="NCBI Taxonomy" id="104452"/>
    <lineage>
        <taxon>Eukaryota</taxon>
        <taxon>Metazoa</taxon>
        <taxon>Ecdysozoa</taxon>
        <taxon>Arthropoda</taxon>
        <taxon>Hexapoda</taxon>
        <taxon>Insecta</taxon>
        <taxon>Pterygota</taxon>
        <taxon>Neoptera</taxon>
        <taxon>Endopterygota</taxon>
        <taxon>Lepidoptera</taxon>
        <taxon>Glossata</taxon>
        <taxon>Ditrysia</taxon>
        <taxon>Geometroidea</taxon>
        <taxon>Geometridae</taxon>
        <taxon>Larentiinae</taxon>
        <taxon>Operophtera</taxon>
    </lineage>
</organism>
<accession>A0A0L7KMK6</accession>
<dbReference type="SUPFAM" id="SSF51735">
    <property type="entry name" value="NAD(P)-binding Rossmann-fold domains"/>
    <property type="match status" value="1"/>
</dbReference>
<protein>
    <submittedName>
        <fullName evidence="1">UDP-galactose 4-epimerase</fullName>
    </submittedName>
</protein>
<dbReference type="STRING" id="104452.A0A0L7KMK6"/>
<comment type="caution">
    <text evidence="1">The sequence shown here is derived from an EMBL/GenBank/DDBJ whole genome shotgun (WGS) entry which is preliminary data.</text>
</comment>
<feature type="non-terminal residue" evidence="1">
    <location>
        <position position="499"/>
    </location>
</feature>
<dbReference type="PANTHER" id="PTHR43245:SF11">
    <property type="entry name" value="LD23561P"/>
    <property type="match status" value="1"/>
</dbReference>
<gene>
    <name evidence="1" type="ORF">OBRU01_24110</name>
</gene>
<dbReference type="Proteomes" id="UP000037510">
    <property type="component" value="Unassembled WGS sequence"/>
</dbReference>
<feature type="non-terminal residue" evidence="1">
    <location>
        <position position="1"/>
    </location>
</feature>
<sequence length="499" mass="54033">TRVGQSEAVYAEGILTLSTNVAKQCAQQGARLVEISSGQMYSTDKHLNEVMKLLWTADLKMNTVHVRDLCRAVWALGTSPRANRQTYNVVDSANSTQGSLAEMVAQIFGIQLDYYGTALSTIAKLWTLGTSPRANRQTYNVVAIANSTQGSLAEMVAQIFGIQLDYYGTALSTIAKVWTLGTSPRANRQTYNVVDSANSTQGSLAEMVAQIFDIQLDYYGTALSRTLGTSPRANRQMYNVVDSANSTQGSLAEMVAQIFGIQLDYYGTALSTIAKLVSTSPRANRQTYNVVDSANSTQGSLAEMVAQIFDIQLDYYGTALSTIAKVWTLGTSPRANRQTYNVVDSANSTQGSLAEMVAQIFDIQLDYYGTALSRTLGTSPRANRQMYNVVDSANSTQGSLAEMVAQIFDIQLDYYGTALSTIAKADIAGVAEEANDKHLTAWADICRTYSLPHTPLEPSAGAELLLNKHLCLDGSKVAELVPLDVPQPTVAMLKEVTNI</sequence>
<evidence type="ECO:0000313" key="1">
    <source>
        <dbReference type="EMBL" id="KOB64532.1"/>
    </source>
</evidence>
<proteinExistence type="predicted"/>
<dbReference type="InterPro" id="IPR050177">
    <property type="entry name" value="Lipid_A_modif_metabolic_enz"/>
</dbReference>
<dbReference type="PANTHER" id="PTHR43245">
    <property type="entry name" value="BIFUNCTIONAL POLYMYXIN RESISTANCE PROTEIN ARNA"/>
    <property type="match status" value="1"/>
</dbReference>
<dbReference type="Gene3D" id="3.40.50.720">
    <property type="entry name" value="NAD(P)-binding Rossmann-like Domain"/>
    <property type="match status" value="2"/>
</dbReference>
<dbReference type="EMBL" id="JTDY01008525">
    <property type="protein sequence ID" value="KOB64532.1"/>
    <property type="molecule type" value="Genomic_DNA"/>
</dbReference>
<dbReference type="InterPro" id="IPR036291">
    <property type="entry name" value="NAD(P)-bd_dom_sf"/>
</dbReference>
<evidence type="ECO:0000313" key="2">
    <source>
        <dbReference type="Proteomes" id="UP000037510"/>
    </source>
</evidence>
<name>A0A0L7KMK6_OPEBR</name>
<reference evidence="1 2" key="1">
    <citation type="journal article" date="2015" name="Genome Biol. Evol.">
        <title>The genome of winter moth (Operophtera brumata) provides a genomic perspective on sexual dimorphism and phenology.</title>
        <authorList>
            <person name="Derks M.F."/>
            <person name="Smit S."/>
            <person name="Salis L."/>
            <person name="Schijlen E."/>
            <person name="Bossers A."/>
            <person name="Mateman C."/>
            <person name="Pijl A.S."/>
            <person name="de Ridder D."/>
            <person name="Groenen M.A."/>
            <person name="Visser M.E."/>
            <person name="Megens H.J."/>
        </authorList>
    </citation>
    <scope>NUCLEOTIDE SEQUENCE [LARGE SCALE GENOMIC DNA]</scope>
    <source>
        <strain evidence="1">WM2013NL</strain>
        <tissue evidence="1">Head and thorax</tissue>
    </source>
</reference>
<keyword evidence="2" id="KW-1185">Reference proteome</keyword>